<organism evidence="1 2">
    <name type="scientific">Grimontia marina</name>
    <dbReference type="NCBI Taxonomy" id="646534"/>
    <lineage>
        <taxon>Bacteria</taxon>
        <taxon>Pseudomonadati</taxon>
        <taxon>Pseudomonadota</taxon>
        <taxon>Gammaproteobacteria</taxon>
        <taxon>Vibrionales</taxon>
        <taxon>Vibrionaceae</taxon>
        <taxon>Grimontia</taxon>
    </lineage>
</organism>
<accession>A0A128FA38</accession>
<protein>
    <submittedName>
        <fullName evidence="1">Uncharacterized protein</fullName>
    </submittedName>
</protein>
<reference evidence="2" key="1">
    <citation type="submission" date="2016-02" db="EMBL/GenBank/DDBJ databases">
        <authorList>
            <person name="Rodrigo-Torres Lidia"/>
            <person name="Arahal R.David."/>
        </authorList>
    </citation>
    <scope>NUCLEOTIDE SEQUENCE [LARGE SCALE GENOMIC DNA]</scope>
    <source>
        <strain evidence="2">CECT 8713</strain>
    </source>
</reference>
<evidence type="ECO:0000313" key="1">
    <source>
        <dbReference type="EMBL" id="CZF83667.1"/>
    </source>
</evidence>
<evidence type="ECO:0000313" key="2">
    <source>
        <dbReference type="Proteomes" id="UP000073601"/>
    </source>
</evidence>
<dbReference type="Proteomes" id="UP000073601">
    <property type="component" value="Unassembled WGS sequence"/>
</dbReference>
<sequence length="42" mass="4476">MSNVITQACSQVDNINYHNGLLAKGLGKGNYRVVDAQELAAV</sequence>
<keyword evidence="2" id="KW-1185">Reference proteome</keyword>
<dbReference type="EMBL" id="FIZY01000024">
    <property type="protein sequence ID" value="CZF83667.1"/>
    <property type="molecule type" value="Genomic_DNA"/>
</dbReference>
<dbReference type="RefSeq" id="WP_269747451.1">
    <property type="nucleotide sequence ID" value="NZ_CAWRCI010000024.1"/>
</dbReference>
<name>A0A128FA38_9GAMM</name>
<dbReference type="AlphaFoldDB" id="A0A128FA38"/>
<proteinExistence type="predicted"/>
<gene>
    <name evidence="1" type="ORF">GMA8713_02758</name>
</gene>